<dbReference type="GO" id="GO:0005634">
    <property type="term" value="C:nucleus"/>
    <property type="evidence" value="ECO:0007669"/>
    <property type="project" value="TreeGrafter"/>
</dbReference>
<dbReference type="PANTHER" id="PTHR45931">
    <property type="entry name" value="SI:CH211-59O9.10"/>
    <property type="match status" value="1"/>
</dbReference>
<dbReference type="GO" id="GO:0006511">
    <property type="term" value="P:ubiquitin-dependent protein catabolic process"/>
    <property type="evidence" value="ECO:0007669"/>
    <property type="project" value="TreeGrafter"/>
</dbReference>
<dbReference type="Proteomes" id="UP000594262">
    <property type="component" value="Unplaced"/>
</dbReference>
<proteinExistence type="predicted"/>
<dbReference type="EnsemblMetazoa" id="CLYHEMT012761.2">
    <property type="protein sequence ID" value="CLYHEMP012761.2"/>
    <property type="gene ID" value="CLYHEMG012761"/>
</dbReference>
<evidence type="ECO:0000256" key="4">
    <source>
        <dbReference type="PROSITE-ProRule" id="PRU00175"/>
    </source>
</evidence>
<dbReference type="RefSeq" id="XP_066913161.1">
    <property type="nucleotide sequence ID" value="XM_067057060.1"/>
</dbReference>
<dbReference type="GO" id="GO:0008270">
    <property type="term" value="F:zinc ion binding"/>
    <property type="evidence" value="ECO:0007669"/>
    <property type="project" value="UniProtKB-KW"/>
</dbReference>
<dbReference type="InterPro" id="IPR013083">
    <property type="entry name" value="Znf_RING/FYVE/PHD"/>
</dbReference>
<name>A0A7M5WT65_9CNID</name>
<dbReference type="CDD" id="cd16448">
    <property type="entry name" value="RING-H2"/>
    <property type="match status" value="1"/>
</dbReference>
<dbReference type="InterPro" id="IPR001841">
    <property type="entry name" value="Znf_RING"/>
</dbReference>
<dbReference type="SUPFAM" id="SSF57850">
    <property type="entry name" value="RING/U-box"/>
    <property type="match status" value="1"/>
</dbReference>
<keyword evidence="2 4" id="KW-0863">Zinc-finger</keyword>
<keyword evidence="1" id="KW-0479">Metal-binding</keyword>
<keyword evidence="7" id="KW-1185">Reference proteome</keyword>
<dbReference type="PROSITE" id="PS50089">
    <property type="entry name" value="ZF_RING_2"/>
    <property type="match status" value="1"/>
</dbReference>
<dbReference type="Pfam" id="PF13639">
    <property type="entry name" value="zf-RING_2"/>
    <property type="match status" value="1"/>
</dbReference>
<dbReference type="SMART" id="SM00184">
    <property type="entry name" value="RING"/>
    <property type="match status" value="1"/>
</dbReference>
<dbReference type="AlphaFoldDB" id="A0A7M5WT65"/>
<evidence type="ECO:0000313" key="6">
    <source>
        <dbReference type="EnsemblMetazoa" id="CLYHEMP012761.2"/>
    </source>
</evidence>
<evidence type="ECO:0000256" key="2">
    <source>
        <dbReference type="ARBA" id="ARBA00022771"/>
    </source>
</evidence>
<evidence type="ECO:0000256" key="1">
    <source>
        <dbReference type="ARBA" id="ARBA00022723"/>
    </source>
</evidence>
<dbReference type="Gene3D" id="3.30.40.10">
    <property type="entry name" value="Zinc/RING finger domain, C3HC4 (zinc finger)"/>
    <property type="match status" value="1"/>
</dbReference>
<evidence type="ECO:0000256" key="3">
    <source>
        <dbReference type="ARBA" id="ARBA00022833"/>
    </source>
</evidence>
<sequence>MLTTLGVVDTLQVLPQENQMSFKVKKNQRCKQKHTIMEVTGFSTQPYRNQNAGSKENNLSLQNVSSDEEEVCFCFHEDDVLDESFFSDLMYKSKKKQLKSSRPKRKVRSTVKQTFRNKQEFFKGNDNNNKGVDDEVELTQVLRELPPKINLNLNQIKKEISKCQTIEDNHLLHKRNINKKLKKNNILRCSQLPKSYSLPNQSRISQQKLEYKSVEEKMLELQYRDISYSDYELLLTLDDTVKPPTANKSTLNKLSQEMKRNSDSELCVICMGDILFQEIVITLPECGHRFHKSCIENWLLNCSKQCPVDMTYIC</sequence>
<protein>
    <recommendedName>
        <fullName evidence="5">RING-type domain-containing protein</fullName>
    </recommendedName>
</protein>
<accession>A0A7M5WT65</accession>
<dbReference type="GO" id="GO:0061630">
    <property type="term" value="F:ubiquitin protein ligase activity"/>
    <property type="evidence" value="ECO:0007669"/>
    <property type="project" value="TreeGrafter"/>
</dbReference>
<keyword evidence="3" id="KW-0862">Zinc</keyword>
<feature type="domain" description="RING-type" evidence="5">
    <location>
        <begin position="267"/>
        <end position="309"/>
    </location>
</feature>
<reference evidence="6" key="1">
    <citation type="submission" date="2021-01" db="UniProtKB">
        <authorList>
            <consortium name="EnsemblMetazoa"/>
        </authorList>
    </citation>
    <scope>IDENTIFICATION</scope>
</reference>
<dbReference type="OrthoDB" id="8062037at2759"/>
<dbReference type="GeneID" id="136800401"/>
<evidence type="ECO:0000259" key="5">
    <source>
        <dbReference type="PROSITE" id="PS50089"/>
    </source>
</evidence>
<dbReference type="PANTHER" id="PTHR45931:SF3">
    <property type="entry name" value="RING ZINC FINGER-CONTAINING PROTEIN"/>
    <property type="match status" value="1"/>
</dbReference>
<dbReference type="InterPro" id="IPR051834">
    <property type="entry name" value="RING_finger_E3_ligase"/>
</dbReference>
<organism evidence="6 7">
    <name type="scientific">Clytia hemisphaerica</name>
    <dbReference type="NCBI Taxonomy" id="252671"/>
    <lineage>
        <taxon>Eukaryota</taxon>
        <taxon>Metazoa</taxon>
        <taxon>Cnidaria</taxon>
        <taxon>Hydrozoa</taxon>
        <taxon>Hydroidolina</taxon>
        <taxon>Leptothecata</taxon>
        <taxon>Obeliida</taxon>
        <taxon>Clytiidae</taxon>
        <taxon>Clytia</taxon>
    </lineage>
</organism>
<evidence type="ECO:0000313" key="7">
    <source>
        <dbReference type="Proteomes" id="UP000594262"/>
    </source>
</evidence>